<dbReference type="Proteomes" id="UP000193719">
    <property type="component" value="Unassembled WGS sequence"/>
</dbReference>
<dbReference type="Pfam" id="PF02735">
    <property type="entry name" value="Ku"/>
    <property type="match status" value="1"/>
</dbReference>
<comment type="similarity">
    <text evidence="3">Belongs to the ku80 family.</text>
</comment>
<keyword evidence="10" id="KW-0067">ATP-binding</keyword>
<keyword evidence="11" id="KW-0779">Telomere</keyword>
<keyword evidence="15" id="KW-0539">Nucleus</keyword>
<dbReference type="PROSITE" id="PS50234">
    <property type="entry name" value="VWFA"/>
    <property type="match status" value="1"/>
</dbReference>
<dbReference type="STRING" id="1754191.A0A1Y1UV78"/>
<dbReference type="GO" id="GO:0006310">
    <property type="term" value="P:DNA recombination"/>
    <property type="evidence" value="ECO:0007669"/>
    <property type="project" value="UniProtKB-KW"/>
</dbReference>
<dbReference type="EMBL" id="MCFH01000075">
    <property type="protein sequence ID" value="ORX41929.1"/>
    <property type="molecule type" value="Genomic_DNA"/>
</dbReference>
<dbReference type="Gene3D" id="2.40.290.10">
    <property type="match status" value="1"/>
</dbReference>
<protein>
    <recommendedName>
        <fullName evidence="4">ATP-dependent DNA helicase II subunit 2</fullName>
    </recommendedName>
    <alternativeName>
        <fullName evidence="16">ATP-dependent DNA helicase II subunit Ku80</fullName>
    </alternativeName>
</protein>
<evidence type="ECO:0000256" key="4">
    <source>
        <dbReference type="ARBA" id="ARBA00021792"/>
    </source>
</evidence>
<evidence type="ECO:0000256" key="12">
    <source>
        <dbReference type="ARBA" id="ARBA00023125"/>
    </source>
</evidence>
<evidence type="ECO:0000259" key="17">
    <source>
        <dbReference type="PROSITE" id="PS50234"/>
    </source>
</evidence>
<keyword evidence="6" id="KW-0547">Nucleotide-binding</keyword>
<evidence type="ECO:0000256" key="9">
    <source>
        <dbReference type="ARBA" id="ARBA00022806"/>
    </source>
</evidence>
<evidence type="ECO:0000256" key="2">
    <source>
        <dbReference type="ARBA" id="ARBA00004574"/>
    </source>
</evidence>
<proteinExistence type="inferred from homology"/>
<dbReference type="GO" id="GO:0043564">
    <property type="term" value="C:Ku70:Ku80 complex"/>
    <property type="evidence" value="ECO:0007669"/>
    <property type="project" value="InterPro"/>
</dbReference>
<dbReference type="SUPFAM" id="SSF53300">
    <property type="entry name" value="vWA-like"/>
    <property type="match status" value="1"/>
</dbReference>
<evidence type="ECO:0000256" key="14">
    <source>
        <dbReference type="ARBA" id="ARBA00023204"/>
    </source>
</evidence>
<name>A0A1Y1UV78_9FUNG</name>
<dbReference type="GO" id="GO:0000723">
    <property type="term" value="P:telomere maintenance"/>
    <property type="evidence" value="ECO:0007669"/>
    <property type="project" value="InterPro"/>
</dbReference>
<dbReference type="GO" id="GO:0000781">
    <property type="term" value="C:chromosome, telomeric region"/>
    <property type="evidence" value="ECO:0007669"/>
    <property type="project" value="UniProtKB-SubCell"/>
</dbReference>
<evidence type="ECO:0000313" key="19">
    <source>
        <dbReference type="Proteomes" id="UP000193719"/>
    </source>
</evidence>
<dbReference type="GO" id="GO:0006303">
    <property type="term" value="P:double-strand break repair via nonhomologous end joining"/>
    <property type="evidence" value="ECO:0007669"/>
    <property type="project" value="InterPro"/>
</dbReference>
<dbReference type="InterPro" id="IPR024193">
    <property type="entry name" value="Ku80"/>
</dbReference>
<keyword evidence="7" id="KW-0227">DNA damage</keyword>
<keyword evidence="5" id="KW-0158">Chromosome</keyword>
<dbReference type="SUPFAM" id="SSF101420">
    <property type="entry name" value="C-terminal domain of Ku80"/>
    <property type="match status" value="1"/>
</dbReference>
<evidence type="ECO:0000256" key="13">
    <source>
        <dbReference type="ARBA" id="ARBA00023172"/>
    </source>
</evidence>
<dbReference type="SMART" id="SM00559">
    <property type="entry name" value="Ku78"/>
    <property type="match status" value="1"/>
</dbReference>
<dbReference type="GO" id="GO:0003684">
    <property type="term" value="F:damaged DNA binding"/>
    <property type="evidence" value="ECO:0007669"/>
    <property type="project" value="InterPro"/>
</dbReference>
<dbReference type="GO" id="GO:0042162">
    <property type="term" value="F:telomeric DNA binding"/>
    <property type="evidence" value="ECO:0007669"/>
    <property type="project" value="InterPro"/>
</dbReference>
<keyword evidence="14" id="KW-0234">DNA repair</keyword>
<dbReference type="InterPro" id="IPR036494">
    <property type="entry name" value="Ku_C_sf"/>
</dbReference>
<dbReference type="GO" id="GO:0003690">
    <property type="term" value="F:double-stranded DNA binding"/>
    <property type="evidence" value="ECO:0007669"/>
    <property type="project" value="TreeGrafter"/>
</dbReference>
<evidence type="ECO:0000313" key="18">
    <source>
        <dbReference type="EMBL" id="ORX41929.1"/>
    </source>
</evidence>
<evidence type="ECO:0000256" key="1">
    <source>
        <dbReference type="ARBA" id="ARBA00004123"/>
    </source>
</evidence>
<dbReference type="SUPFAM" id="SSF100939">
    <property type="entry name" value="SPOC domain-like"/>
    <property type="match status" value="1"/>
</dbReference>
<evidence type="ECO:0000256" key="6">
    <source>
        <dbReference type="ARBA" id="ARBA00022741"/>
    </source>
</evidence>
<keyword evidence="12" id="KW-0238">DNA-binding</keyword>
<dbReference type="CDD" id="cd00873">
    <property type="entry name" value="KU80"/>
    <property type="match status" value="1"/>
</dbReference>
<accession>A0A1Y1UV78</accession>
<dbReference type="GO" id="GO:0004386">
    <property type="term" value="F:helicase activity"/>
    <property type="evidence" value="ECO:0007669"/>
    <property type="project" value="UniProtKB-KW"/>
</dbReference>
<evidence type="ECO:0000256" key="8">
    <source>
        <dbReference type="ARBA" id="ARBA00022801"/>
    </source>
</evidence>
<keyword evidence="13" id="KW-0233">DNA recombination</keyword>
<keyword evidence="9" id="KW-0347">Helicase</keyword>
<keyword evidence="19" id="KW-1185">Reference proteome</keyword>
<reference evidence="18 19" key="1">
    <citation type="submission" date="2016-08" db="EMBL/GenBank/DDBJ databases">
        <title>Genomes of anaerobic fungi encode conserved fungal cellulosomes for biomass hydrolysis.</title>
        <authorList>
            <consortium name="DOE Joint Genome Institute"/>
            <person name="Haitjema C.H."/>
            <person name="Gilmore S.P."/>
            <person name="Henske J.K."/>
            <person name="Solomon K.V."/>
            <person name="De Groot R."/>
            <person name="Kuo A."/>
            <person name="Mondo S.J."/>
            <person name="Salamov A.A."/>
            <person name="Labutti K."/>
            <person name="Zhao Z."/>
            <person name="Chiniquy J."/>
            <person name="Barry K."/>
            <person name="Brewer H.M."/>
            <person name="Purvine S.O."/>
            <person name="Wright A.T."/>
            <person name="Boxma B."/>
            <person name="Van Alen T."/>
            <person name="Hackstein J.H."/>
            <person name="Baker S.E."/>
            <person name="Grigoriev I.V."/>
            <person name="O'Malley M.A."/>
        </authorList>
    </citation>
    <scope>NUCLEOTIDE SEQUENCE [LARGE SCALE GENOMIC DNA]</scope>
    <source>
        <strain evidence="19">finn</strain>
    </source>
</reference>
<dbReference type="GO" id="GO:0005524">
    <property type="term" value="F:ATP binding"/>
    <property type="evidence" value="ECO:0007669"/>
    <property type="project" value="UniProtKB-KW"/>
</dbReference>
<evidence type="ECO:0000256" key="16">
    <source>
        <dbReference type="ARBA" id="ARBA00031847"/>
    </source>
</evidence>
<dbReference type="InterPro" id="IPR002035">
    <property type="entry name" value="VWF_A"/>
</dbReference>
<evidence type="ECO:0000256" key="11">
    <source>
        <dbReference type="ARBA" id="ARBA00022895"/>
    </source>
</evidence>
<comment type="caution">
    <text evidence="18">The sequence shown here is derived from an EMBL/GenBank/DDBJ whole genome shotgun (WGS) entry which is preliminary data.</text>
</comment>
<dbReference type="OrthoDB" id="30826at2759"/>
<dbReference type="Pfam" id="PF08785">
    <property type="entry name" value="Ku_PK_bind"/>
    <property type="match status" value="1"/>
</dbReference>
<dbReference type="PANTHER" id="PTHR12604">
    <property type="entry name" value="KU AUTOANTIGEN DNA HELICASE"/>
    <property type="match status" value="1"/>
</dbReference>
<evidence type="ECO:0000256" key="10">
    <source>
        <dbReference type="ARBA" id="ARBA00022840"/>
    </source>
</evidence>
<gene>
    <name evidence="18" type="ORF">BCR36DRAFT_338493</name>
</gene>
<evidence type="ECO:0000256" key="5">
    <source>
        <dbReference type="ARBA" id="ARBA00022454"/>
    </source>
</evidence>
<keyword evidence="8" id="KW-0378">Hydrolase</keyword>
<dbReference type="Gene3D" id="3.40.50.410">
    <property type="entry name" value="von Willebrand factor, type A domain"/>
    <property type="match status" value="1"/>
</dbReference>
<dbReference type="InterPro" id="IPR016194">
    <property type="entry name" value="SPOC-like_C_dom_sf"/>
</dbReference>
<dbReference type="Gene3D" id="1.25.40.240">
    <property type="entry name" value="Ku, C-terminal domain"/>
    <property type="match status" value="1"/>
</dbReference>
<dbReference type="PANTHER" id="PTHR12604:SF4">
    <property type="entry name" value="X-RAY REPAIR CROSS-COMPLEMENTING PROTEIN 5"/>
    <property type="match status" value="1"/>
</dbReference>
<dbReference type="InterPro" id="IPR006164">
    <property type="entry name" value="DNA_bd_Ku70/Ku80"/>
</dbReference>
<feature type="domain" description="VWFA" evidence="17">
    <location>
        <begin position="6"/>
        <end position="216"/>
    </location>
</feature>
<dbReference type="AlphaFoldDB" id="A0A1Y1UV78"/>
<dbReference type="Gene3D" id="1.10.1600.10">
    <property type="match status" value="1"/>
</dbReference>
<sequence>MANKEATIYIIDINPPMWVKDETTQLTGYDYAKKIISELLHIKLISGRKTDKVGIIFVGTKETNNSLADNESYLNISVKYELLQSSLDMLNTVMNEVKNEESFGDLLDSIVIASDMINTHCKNLKYKKTIYLITDGNSNILNDDKGQNESIANFLKDKDIHLNIIVTNYGGDEENPNLGNISELKRFNENFFKEFTEMANGEVWSVDEALEILNEFRTKDVRSTTLIRGPLTLGNPPNNLEMTCWVYTKTKELTLPPAKKYSSVSEASAGNDEEKTFAVDMERIYTIKINTKEGEKDVEVSPENLVKGYRYGKSIVPFNSIDEEQLALQNEKGLTILYFFPKEKLKREWLMSNVLKIVSEPMNKASEECFSALVQSMALNNLVAVIKLVRIKNAQPRIGVAIPIIKANYDCMYWCQLPYSEDYRNYSFPSFDRILNPEGEKKSKLYTRKVSFDEATKKFEDLINAMDLTADEDNELYAPKTVYNLGYQYLYQCIRHRAINPNDPLPEKSDRLLNMVNPNPEIVKQSSGIAKELKEMFGVEKVEVTNKEKKGFGEVVDDEIKNLINNIKNPETEVKFKTEEEINNLRIENIIETNVKEISSMNPVEDFKAMANQRDATILDKALTQMKSMIQNLIRNALSNQSYEKIVNCIKALREVCVKEDEGNLFNDFMQDLKKKLTLPDLDTKIYIHNDFWNVMINQNLNIIKAEGGKEGATEEEFNQFLEIPKAETIENSVKESLENTGDIDDLFDMLE</sequence>
<evidence type="ECO:0000256" key="3">
    <source>
        <dbReference type="ARBA" id="ARBA00007726"/>
    </source>
</evidence>
<dbReference type="InterPro" id="IPR014893">
    <property type="entry name" value="Ku_PK_bind"/>
</dbReference>
<comment type="subcellular location">
    <subcellularLocation>
        <location evidence="2">Chromosome</location>
        <location evidence="2">Telomere</location>
    </subcellularLocation>
    <subcellularLocation>
        <location evidence="1">Nucleus</location>
    </subcellularLocation>
</comment>
<dbReference type="InterPro" id="IPR036465">
    <property type="entry name" value="vWFA_dom_sf"/>
</dbReference>
<organism evidence="18 19">
    <name type="scientific">Piromyces finnis</name>
    <dbReference type="NCBI Taxonomy" id="1754191"/>
    <lineage>
        <taxon>Eukaryota</taxon>
        <taxon>Fungi</taxon>
        <taxon>Fungi incertae sedis</taxon>
        <taxon>Chytridiomycota</taxon>
        <taxon>Chytridiomycota incertae sedis</taxon>
        <taxon>Neocallimastigomycetes</taxon>
        <taxon>Neocallimastigales</taxon>
        <taxon>Neocallimastigaceae</taxon>
        <taxon>Piromyces</taxon>
    </lineage>
</organism>
<evidence type="ECO:0000256" key="7">
    <source>
        <dbReference type="ARBA" id="ARBA00022763"/>
    </source>
</evidence>
<evidence type="ECO:0000256" key="15">
    <source>
        <dbReference type="ARBA" id="ARBA00023242"/>
    </source>
</evidence>
<reference evidence="18 19" key="2">
    <citation type="submission" date="2016-08" db="EMBL/GenBank/DDBJ databases">
        <title>Pervasive Adenine N6-methylation of Active Genes in Fungi.</title>
        <authorList>
            <consortium name="DOE Joint Genome Institute"/>
            <person name="Mondo S.J."/>
            <person name="Dannebaum R.O."/>
            <person name="Kuo R.C."/>
            <person name="Labutti K."/>
            <person name="Haridas S."/>
            <person name="Kuo A."/>
            <person name="Salamov A."/>
            <person name="Ahrendt S.R."/>
            <person name="Lipzen A."/>
            <person name="Sullivan W."/>
            <person name="Andreopoulos W.B."/>
            <person name="Clum A."/>
            <person name="Lindquist E."/>
            <person name="Daum C."/>
            <person name="Ramamoorthy G.K."/>
            <person name="Gryganskyi A."/>
            <person name="Culley D."/>
            <person name="Magnuson J.K."/>
            <person name="James T.Y."/>
            <person name="O'Malley M.A."/>
            <person name="Stajich J.E."/>
            <person name="Spatafora J.W."/>
            <person name="Visel A."/>
            <person name="Grigoriev I.V."/>
        </authorList>
    </citation>
    <scope>NUCLEOTIDE SEQUENCE [LARGE SCALE GENOMIC DNA]</scope>
    <source>
        <strain evidence="19">finn</strain>
    </source>
</reference>
<dbReference type="GO" id="GO:0016787">
    <property type="term" value="F:hydrolase activity"/>
    <property type="evidence" value="ECO:0007669"/>
    <property type="project" value="UniProtKB-KW"/>
</dbReference>